<dbReference type="Gene3D" id="2.130.10.10">
    <property type="entry name" value="YVTN repeat-like/Quinoprotein amine dehydrogenase"/>
    <property type="match status" value="2"/>
</dbReference>
<protein>
    <submittedName>
        <fullName evidence="5">DDB1-and CUL4-associated factor 6-like</fullName>
    </submittedName>
</protein>
<sequence>MFHYLIKRDINPQSPYVIQDLAKGSESLIQRLGLWRTMDVHNGCVNSVVWDDSGQYLLSGSDDHNLVISQPFLNKEVDRVHTAHRSNIFSAKFLPGCGNEKIISCAGDGTIIYTDLEKVQETRECKFRCHTSSVYDVLTLPCDSNSFLSCSEDGTVRSFDIREATSCFKDKCMQNVLLDFGRAVTALSVNPLKPHEIAVGTQDSLIRVYDRRRLASNDASEGSYKAVLFRMRPNELKGRQQRITCLRYDNNATHLLASYSAAHLYLFDTRNYKCERLSPDRSKSNSSAGAAGGEGDEEEASDGSSAIMKRLRLRGDWSDTGPQARPERLANVPGSLQPTPATLGQARPTLQSSLMQRMSSMLSRMLTHNPPPSSQPTPQPRPRQPVSHSQQEPLEPPAEPDEQQQHEVLDPEGQPSHDQPVLQQPNSNEQQSQAQQVGETSEETRRDDSQLQETLDTRRGDSGLQETLDTRSGDSELHESSSSLREAPPQNPQPQDLVSNEPLPQEDQQRPLLSFALPLEIQRDLQPQLVTDDVVRQSLSESPCQGTSHSSPKPVPAATASASLLTSETSRQITETSSQSSMPDSSKSTSDDSKSTFDASKSTFDASKSTFDASQSSMSDETSAVSVEMAGSLHCAVAEGQSSDQLQNDNDDQSEHGGSFREISSDRENLSKNNESKEQSSVSVAAGNNSNDNNNSNTTSSNRTTSGGDRNVSDIQETFCSLREDFVNRHNVEPSVSLRYSEAGTSSGFITLCIPELISSTSYVEERNLGSDTLYNPINNSEGNSNETEDTANAAIGAGNESVGDEFSNRNSNNNDNNSRRRDSNSSRDGRERSAGLSGTSIAPSPRPRNDSSSQNSDVCDESINDANSADVAARSSSSIKEHFGVVQSAQDQQSEGSNSDTKNNSNSEMQVDHASERSSTICKYEEEASPPMDIPHVTPGMDTDDVEMPEIKEDKHVMAPLETSVDNARTNVSNSVATTSISTSTTASYSAMDVSGDPPPSENVDASDFVDAATSSASSKPLEWCTANAAAIAAEAFQSTAIATTFSSTGADISTSSAADESSSAEAVGPTSTSAEPSTSAASHSSRTGGGDGESSDDEAVPAPKLSRGSRVARAVQKHVQRLREEAAMRLDGPPDALLPHAQHTHTYTGHRNTRTMIKEACFWGSRHVMSGSDCGRIFVWDRHTQKLVMLLEADRRVVNCLQPHPTLPLLASSGIDYNVKLWSPVLDEPTFDEERAREIIECNEVLLEETRDTITVPATFMIRILTSLNHMRAPHASSGGDAQADNNNDAAGGGSDSDDSL</sequence>
<feature type="region of interest" description="Disordered" evidence="4">
    <location>
        <begin position="532"/>
        <end position="602"/>
    </location>
</feature>
<dbReference type="InterPro" id="IPR015943">
    <property type="entry name" value="WD40/YVTN_repeat-like_dom_sf"/>
</dbReference>
<proteinExistence type="evidence at transcript level"/>
<feature type="compositionally biased region" description="Basic and acidic residues" evidence="4">
    <location>
        <begin position="468"/>
        <end position="479"/>
    </location>
</feature>
<feature type="region of interest" description="Disordered" evidence="4">
    <location>
        <begin position="1052"/>
        <end position="1116"/>
    </location>
</feature>
<dbReference type="GO" id="GO:0005737">
    <property type="term" value="C:cytoplasm"/>
    <property type="evidence" value="ECO:0007669"/>
    <property type="project" value="TreeGrafter"/>
</dbReference>
<feature type="compositionally biased region" description="Low complexity" evidence="4">
    <location>
        <begin position="680"/>
        <end position="710"/>
    </location>
</feature>
<dbReference type="GO" id="GO:0080008">
    <property type="term" value="C:Cul4-RING E3 ubiquitin ligase complex"/>
    <property type="evidence" value="ECO:0007669"/>
    <property type="project" value="TreeGrafter"/>
</dbReference>
<feature type="region of interest" description="Disordered" evidence="4">
    <location>
        <begin position="640"/>
        <end position="712"/>
    </location>
</feature>
<evidence type="ECO:0000256" key="2">
    <source>
        <dbReference type="ARBA" id="ARBA00022737"/>
    </source>
</evidence>
<keyword evidence="1 3" id="KW-0853">WD repeat</keyword>
<dbReference type="PANTHER" id="PTHR15574">
    <property type="entry name" value="WD REPEAT DOMAIN-CONTAINING FAMILY"/>
    <property type="match status" value="1"/>
</dbReference>
<feature type="compositionally biased region" description="Basic and acidic residues" evidence="4">
    <location>
        <begin position="442"/>
        <end position="461"/>
    </location>
</feature>
<dbReference type="InterPro" id="IPR036322">
    <property type="entry name" value="WD40_repeat_dom_sf"/>
</dbReference>
<dbReference type="SUPFAM" id="SSF50978">
    <property type="entry name" value="WD40 repeat-like"/>
    <property type="match status" value="1"/>
</dbReference>
<dbReference type="InterPro" id="IPR045151">
    <property type="entry name" value="DCAF8"/>
</dbReference>
<feature type="region of interest" description="Disordered" evidence="4">
    <location>
        <begin position="885"/>
        <end position="920"/>
    </location>
</feature>
<dbReference type="PANTHER" id="PTHR15574:SF39">
    <property type="entry name" value="DDB1- AND CUL4-ASSOCIATED FACTOR 6"/>
    <property type="match status" value="1"/>
</dbReference>
<feature type="compositionally biased region" description="Low complexity" evidence="4">
    <location>
        <begin position="557"/>
        <end position="588"/>
    </location>
</feature>
<feature type="region of interest" description="Disordered" evidence="4">
    <location>
        <begin position="276"/>
        <end position="348"/>
    </location>
</feature>
<evidence type="ECO:0000256" key="4">
    <source>
        <dbReference type="SAM" id="MobiDB-lite"/>
    </source>
</evidence>
<dbReference type="Pfam" id="PF00400">
    <property type="entry name" value="WD40"/>
    <property type="match status" value="3"/>
</dbReference>
<feature type="region of interest" description="Disordered" evidence="4">
    <location>
        <begin position="799"/>
        <end position="863"/>
    </location>
</feature>
<organism evidence="5">
    <name type="scientific">Hirondellea gigas</name>
    <dbReference type="NCBI Taxonomy" id="1518452"/>
    <lineage>
        <taxon>Eukaryota</taxon>
        <taxon>Metazoa</taxon>
        <taxon>Ecdysozoa</taxon>
        <taxon>Arthropoda</taxon>
        <taxon>Crustacea</taxon>
        <taxon>Multicrustacea</taxon>
        <taxon>Malacostraca</taxon>
        <taxon>Eumalacostraca</taxon>
        <taxon>Peracarida</taxon>
        <taxon>Amphipoda</taxon>
        <taxon>Amphilochidea</taxon>
        <taxon>Lysianassida</taxon>
        <taxon>Lysianassidira</taxon>
        <taxon>Lysianassoidea</taxon>
        <taxon>Lysianassidae</taxon>
        <taxon>Hirondellea</taxon>
    </lineage>
</organism>
<dbReference type="EMBL" id="IACT01006024">
    <property type="protein sequence ID" value="LAC25165.1"/>
    <property type="molecule type" value="mRNA"/>
</dbReference>
<dbReference type="InterPro" id="IPR001680">
    <property type="entry name" value="WD40_rpt"/>
</dbReference>
<accession>A0A6A7G5M4</accession>
<feature type="compositionally biased region" description="Low complexity" evidence="4">
    <location>
        <begin position="1052"/>
        <end position="1088"/>
    </location>
</feature>
<feature type="compositionally biased region" description="Low complexity" evidence="4">
    <location>
        <begin position="1280"/>
        <end position="1292"/>
    </location>
</feature>
<feature type="compositionally biased region" description="Basic and acidic residues" evidence="4">
    <location>
        <begin position="653"/>
        <end position="678"/>
    </location>
</feature>
<reference evidence="5" key="1">
    <citation type="submission" date="2017-11" db="EMBL/GenBank/DDBJ databases">
        <title>The sensing device of the deep-sea amphipod.</title>
        <authorList>
            <person name="Kobayashi H."/>
            <person name="Nagahama T."/>
            <person name="Arai W."/>
            <person name="Sasagawa Y."/>
            <person name="Umeda M."/>
            <person name="Hayashi T."/>
            <person name="Nikaido I."/>
            <person name="Watanabe H."/>
            <person name="Oguri K."/>
            <person name="Kitazato H."/>
            <person name="Fujioka K."/>
            <person name="Kido Y."/>
            <person name="Takami H."/>
        </authorList>
    </citation>
    <scope>NUCLEOTIDE SEQUENCE</scope>
    <source>
        <tissue evidence="5">Whole body</tissue>
    </source>
</reference>
<dbReference type="PROSITE" id="PS50082">
    <property type="entry name" value="WD_REPEATS_2"/>
    <property type="match status" value="1"/>
</dbReference>
<dbReference type="GO" id="GO:0045944">
    <property type="term" value="P:positive regulation of transcription by RNA polymerase II"/>
    <property type="evidence" value="ECO:0007669"/>
    <property type="project" value="TreeGrafter"/>
</dbReference>
<name>A0A6A7G5M4_9CRUS</name>
<feature type="compositionally biased region" description="Polar residues" evidence="4">
    <location>
        <begin position="537"/>
        <end position="551"/>
    </location>
</feature>
<evidence type="ECO:0000313" key="5">
    <source>
        <dbReference type="EMBL" id="LAC25165.1"/>
    </source>
</evidence>
<feature type="compositionally biased region" description="Pro residues" evidence="4">
    <location>
        <begin position="369"/>
        <end position="383"/>
    </location>
</feature>
<keyword evidence="2" id="KW-0677">Repeat</keyword>
<feature type="compositionally biased region" description="Polar residues" evidence="4">
    <location>
        <begin position="421"/>
        <end position="439"/>
    </location>
</feature>
<feature type="compositionally biased region" description="Polar residues" evidence="4">
    <location>
        <begin position="888"/>
        <end position="910"/>
    </location>
</feature>
<feature type="compositionally biased region" description="Basic and acidic residues" evidence="4">
    <location>
        <begin position="818"/>
        <end position="834"/>
    </location>
</feature>
<evidence type="ECO:0000256" key="1">
    <source>
        <dbReference type="ARBA" id="ARBA00022574"/>
    </source>
</evidence>
<evidence type="ECO:0000256" key="3">
    <source>
        <dbReference type="PROSITE-ProRule" id="PRU00221"/>
    </source>
</evidence>
<feature type="region of interest" description="Disordered" evidence="4">
    <location>
        <begin position="364"/>
        <end position="515"/>
    </location>
</feature>
<feature type="region of interest" description="Disordered" evidence="4">
    <location>
        <begin position="1276"/>
        <end position="1303"/>
    </location>
</feature>
<feature type="repeat" description="WD" evidence="3">
    <location>
        <begin position="38"/>
        <end position="68"/>
    </location>
</feature>
<dbReference type="SMART" id="SM00320">
    <property type="entry name" value="WD40"/>
    <property type="match status" value="7"/>
</dbReference>